<evidence type="ECO:0000313" key="5">
    <source>
        <dbReference type="Proteomes" id="UP000177418"/>
    </source>
</evidence>
<dbReference type="PANTHER" id="PTHR30244">
    <property type="entry name" value="TRANSAMINASE"/>
    <property type="match status" value="1"/>
</dbReference>
<dbReference type="CDD" id="cd00616">
    <property type="entry name" value="AHBA_syn"/>
    <property type="match status" value="1"/>
</dbReference>
<accession>A0A1F7JIX6</accession>
<dbReference type="Gene3D" id="3.90.1150.10">
    <property type="entry name" value="Aspartate Aminotransferase, domain 1"/>
    <property type="match status" value="1"/>
</dbReference>
<evidence type="ECO:0000256" key="3">
    <source>
        <dbReference type="RuleBase" id="RU004508"/>
    </source>
</evidence>
<dbReference type="GO" id="GO:0030170">
    <property type="term" value="F:pyridoxal phosphate binding"/>
    <property type="evidence" value="ECO:0007669"/>
    <property type="project" value="TreeGrafter"/>
</dbReference>
<dbReference type="GO" id="GO:0000271">
    <property type="term" value="P:polysaccharide biosynthetic process"/>
    <property type="evidence" value="ECO:0007669"/>
    <property type="project" value="TreeGrafter"/>
</dbReference>
<dbReference type="PIRSF" id="PIRSF000390">
    <property type="entry name" value="PLP_StrS"/>
    <property type="match status" value="1"/>
</dbReference>
<dbReference type="GO" id="GO:0008483">
    <property type="term" value="F:transaminase activity"/>
    <property type="evidence" value="ECO:0007669"/>
    <property type="project" value="TreeGrafter"/>
</dbReference>
<dbReference type="Pfam" id="PF01041">
    <property type="entry name" value="DegT_DnrJ_EryC1"/>
    <property type="match status" value="1"/>
</dbReference>
<comment type="similarity">
    <text evidence="3">Belongs to the DegT/DnrJ/EryC1 family.</text>
</comment>
<dbReference type="SUPFAM" id="SSF53383">
    <property type="entry name" value="PLP-dependent transferases"/>
    <property type="match status" value="1"/>
</dbReference>
<dbReference type="AlphaFoldDB" id="A0A1F7JIX6"/>
<sequence length="372" mass="42085">MKKNVRKIIQVAKPYIDSGDIKTVSDVLKSGLLSLGPKYSEFEKLVTHYAKVKYAVAVSSGTAGLHLAVKALGLGLGDEVITSPFSFIASSNCLLYENVKPVFVDIEEDTFNIDPHKIESAITKRTKAILVVHIFGQTADMNPIMAVARKYNLAIIEDACESLGAKYRGKWAGSFGDVGVYAFYPNKQMTTGEGGMLVTKSKRIYQLCNSLRNQGRSENREWLNHVRLGYNYRMDEMSAALGTTQLKKLDWMIREKRKIAEYYDMKLRSISNIITPKIGIGRTHSWFVYVIRILNRNRNQIINKLSKMGIQTKPYIPTIHLQPFMKKMYGFKKNDFPIAEKISSQTLALPFYIGLNKAEITYICDKIKPLIS</sequence>
<gene>
    <name evidence="4" type="ORF">A3H78_05365</name>
</gene>
<evidence type="ECO:0000313" key="4">
    <source>
        <dbReference type="EMBL" id="OGK55563.1"/>
    </source>
</evidence>
<dbReference type="Gene3D" id="3.40.640.10">
    <property type="entry name" value="Type I PLP-dependent aspartate aminotransferase-like (Major domain)"/>
    <property type="match status" value="1"/>
</dbReference>
<dbReference type="InterPro" id="IPR015421">
    <property type="entry name" value="PyrdxlP-dep_Trfase_major"/>
</dbReference>
<protein>
    <submittedName>
        <fullName evidence="4">Polysaccharide biosynthesis protein</fullName>
    </submittedName>
</protein>
<feature type="modified residue" description="N6-(pyridoxal phosphate)lysine" evidence="2">
    <location>
        <position position="187"/>
    </location>
</feature>
<dbReference type="PANTHER" id="PTHR30244:SF39">
    <property type="entry name" value="BLR3650 PROTEIN"/>
    <property type="match status" value="1"/>
</dbReference>
<comment type="caution">
    <text evidence="4">The sequence shown here is derived from an EMBL/GenBank/DDBJ whole genome shotgun (WGS) entry which is preliminary data.</text>
</comment>
<evidence type="ECO:0000256" key="1">
    <source>
        <dbReference type="PIRSR" id="PIRSR000390-1"/>
    </source>
</evidence>
<keyword evidence="2 3" id="KW-0663">Pyridoxal phosphate</keyword>
<dbReference type="InterPro" id="IPR000653">
    <property type="entry name" value="DegT/StrS_aminotransferase"/>
</dbReference>
<name>A0A1F7JIX6_9BACT</name>
<dbReference type="Proteomes" id="UP000177418">
    <property type="component" value="Unassembled WGS sequence"/>
</dbReference>
<reference evidence="4 5" key="1">
    <citation type="journal article" date="2016" name="Nat. Commun.">
        <title>Thousands of microbial genomes shed light on interconnected biogeochemical processes in an aquifer system.</title>
        <authorList>
            <person name="Anantharaman K."/>
            <person name="Brown C.T."/>
            <person name="Hug L.A."/>
            <person name="Sharon I."/>
            <person name="Castelle C.J."/>
            <person name="Probst A.J."/>
            <person name="Thomas B.C."/>
            <person name="Singh A."/>
            <person name="Wilkins M.J."/>
            <person name="Karaoz U."/>
            <person name="Brodie E.L."/>
            <person name="Williams K.H."/>
            <person name="Hubbard S.S."/>
            <person name="Banfield J.F."/>
        </authorList>
    </citation>
    <scope>NUCLEOTIDE SEQUENCE [LARGE SCALE GENOMIC DNA]</scope>
</reference>
<dbReference type="InterPro" id="IPR015424">
    <property type="entry name" value="PyrdxlP-dep_Trfase"/>
</dbReference>
<evidence type="ECO:0000256" key="2">
    <source>
        <dbReference type="PIRSR" id="PIRSR000390-2"/>
    </source>
</evidence>
<proteinExistence type="inferred from homology"/>
<dbReference type="InterPro" id="IPR015422">
    <property type="entry name" value="PyrdxlP-dep_Trfase_small"/>
</dbReference>
<dbReference type="EMBL" id="MGAV01000002">
    <property type="protein sequence ID" value="OGK55563.1"/>
    <property type="molecule type" value="Genomic_DNA"/>
</dbReference>
<feature type="active site" description="Proton acceptor" evidence="1">
    <location>
        <position position="187"/>
    </location>
</feature>
<organism evidence="4 5">
    <name type="scientific">Candidatus Roizmanbacteria bacterium RIFCSPLOWO2_02_FULL_36_11</name>
    <dbReference type="NCBI Taxonomy" id="1802071"/>
    <lineage>
        <taxon>Bacteria</taxon>
        <taxon>Candidatus Roizmaniibacteriota</taxon>
    </lineage>
</organism>